<dbReference type="PANTHER" id="PTHR30250">
    <property type="entry name" value="PST FAMILY PREDICTED COLANIC ACID TRANSPORTER"/>
    <property type="match status" value="1"/>
</dbReference>
<dbReference type="GO" id="GO:0009252">
    <property type="term" value="P:peptidoglycan biosynthetic process"/>
    <property type="evidence" value="ECO:0007669"/>
    <property type="project" value="UniProtKB-KW"/>
</dbReference>
<dbReference type="OrthoDB" id="9775950at2"/>
<keyword evidence="5" id="KW-0573">Peptidoglycan synthesis</keyword>
<dbReference type="KEGG" id="arf:AR1Y2_1612"/>
<feature type="transmembrane region" description="Helical" evidence="8">
    <location>
        <begin position="90"/>
        <end position="114"/>
    </location>
</feature>
<keyword evidence="10" id="KW-1185">Reference proteome</keyword>
<feature type="transmembrane region" description="Helical" evidence="8">
    <location>
        <begin position="161"/>
        <end position="182"/>
    </location>
</feature>
<keyword evidence="7 8" id="KW-0472">Membrane</keyword>
<dbReference type="GO" id="GO:0005886">
    <property type="term" value="C:plasma membrane"/>
    <property type="evidence" value="ECO:0007669"/>
    <property type="project" value="UniProtKB-SubCell"/>
</dbReference>
<gene>
    <name evidence="9" type="ORF">AR1Y2_1612</name>
</gene>
<feature type="transmembrane region" description="Helical" evidence="8">
    <location>
        <begin position="9"/>
        <end position="30"/>
    </location>
</feature>
<dbReference type="PANTHER" id="PTHR30250:SF21">
    <property type="entry name" value="LIPID II FLIPPASE MURJ"/>
    <property type="match status" value="1"/>
</dbReference>
<feature type="transmembrane region" description="Helical" evidence="8">
    <location>
        <begin position="120"/>
        <end position="140"/>
    </location>
</feature>
<comment type="subcellular location">
    <subcellularLocation>
        <location evidence="1">Cell membrane</location>
        <topology evidence="1">Multi-pass membrane protein</topology>
    </subcellularLocation>
</comment>
<evidence type="ECO:0000256" key="4">
    <source>
        <dbReference type="ARBA" id="ARBA00022960"/>
    </source>
</evidence>
<evidence type="ECO:0000256" key="1">
    <source>
        <dbReference type="ARBA" id="ARBA00004651"/>
    </source>
</evidence>
<dbReference type="RefSeq" id="WP_137328493.1">
    <property type="nucleotide sequence ID" value="NZ_CP040058.1"/>
</dbReference>
<feature type="transmembrane region" description="Helical" evidence="8">
    <location>
        <begin position="50"/>
        <end position="69"/>
    </location>
</feature>
<dbReference type="EMBL" id="CP040058">
    <property type="protein sequence ID" value="QCP35066.1"/>
    <property type="molecule type" value="Genomic_DNA"/>
</dbReference>
<evidence type="ECO:0000256" key="7">
    <source>
        <dbReference type="ARBA" id="ARBA00023136"/>
    </source>
</evidence>
<name>A0A4P8IC64_9FIRM</name>
<dbReference type="InterPro" id="IPR024923">
    <property type="entry name" value="PG_synth_SpoVB"/>
</dbReference>
<evidence type="ECO:0000256" key="6">
    <source>
        <dbReference type="ARBA" id="ARBA00022989"/>
    </source>
</evidence>
<feature type="transmembrane region" description="Helical" evidence="8">
    <location>
        <begin position="434"/>
        <end position="452"/>
    </location>
</feature>
<dbReference type="PIRSF" id="PIRSF038958">
    <property type="entry name" value="PG_synth_SpoVB"/>
    <property type="match status" value="1"/>
</dbReference>
<dbReference type="GO" id="GO:0008360">
    <property type="term" value="P:regulation of cell shape"/>
    <property type="evidence" value="ECO:0007669"/>
    <property type="project" value="UniProtKB-KW"/>
</dbReference>
<keyword evidence="4" id="KW-0133">Cell shape</keyword>
<dbReference type="InterPro" id="IPR050833">
    <property type="entry name" value="Poly_Biosynth_Transport"/>
</dbReference>
<feature type="transmembrane region" description="Helical" evidence="8">
    <location>
        <begin position="299"/>
        <end position="325"/>
    </location>
</feature>
<evidence type="ECO:0000256" key="3">
    <source>
        <dbReference type="ARBA" id="ARBA00022692"/>
    </source>
</evidence>
<protein>
    <submittedName>
        <fullName evidence="9">Stage V sporulation protein</fullName>
    </submittedName>
</protein>
<reference evidence="9 10" key="1">
    <citation type="submission" date="2019-05" db="EMBL/GenBank/DDBJ databases">
        <title>Complete genome sequencing of Anaerostipes rhamnosivorans.</title>
        <authorList>
            <person name="Bui T.P.N."/>
            <person name="de Vos W.M."/>
        </authorList>
    </citation>
    <scope>NUCLEOTIDE SEQUENCE [LARGE SCALE GENOMIC DNA]</scope>
    <source>
        <strain evidence="9 10">1y2</strain>
    </source>
</reference>
<feature type="transmembrane region" description="Helical" evidence="8">
    <location>
        <begin position="337"/>
        <end position="357"/>
    </location>
</feature>
<evidence type="ECO:0000256" key="8">
    <source>
        <dbReference type="SAM" id="Phobius"/>
    </source>
</evidence>
<dbReference type="CDD" id="cd13124">
    <property type="entry name" value="MATE_SpoVB_like"/>
    <property type="match status" value="1"/>
</dbReference>
<organism evidence="9 10">
    <name type="scientific">Anaerostipes rhamnosivorans</name>
    <dbReference type="NCBI Taxonomy" id="1229621"/>
    <lineage>
        <taxon>Bacteria</taxon>
        <taxon>Bacillati</taxon>
        <taxon>Bacillota</taxon>
        <taxon>Clostridia</taxon>
        <taxon>Lachnospirales</taxon>
        <taxon>Lachnospiraceae</taxon>
        <taxon>Anaerostipes</taxon>
    </lineage>
</organism>
<dbReference type="AlphaFoldDB" id="A0A4P8IC64"/>
<evidence type="ECO:0000256" key="5">
    <source>
        <dbReference type="ARBA" id="ARBA00022984"/>
    </source>
</evidence>
<dbReference type="Proteomes" id="UP000298653">
    <property type="component" value="Chromosome"/>
</dbReference>
<keyword evidence="2" id="KW-1003">Cell membrane</keyword>
<evidence type="ECO:0000256" key="2">
    <source>
        <dbReference type="ARBA" id="ARBA00022475"/>
    </source>
</evidence>
<feature type="transmembrane region" description="Helical" evidence="8">
    <location>
        <begin position="194"/>
        <end position="221"/>
    </location>
</feature>
<accession>A0A4P8IC64</accession>
<feature type="transmembrane region" description="Helical" evidence="8">
    <location>
        <begin position="499"/>
        <end position="523"/>
    </location>
</feature>
<sequence length="550" mass="59016">MGKKQKSSFLVQGTILAAASLICRVIGLLYRRPLTAIIGNEGMGYYGFAYNVYSIILLIASFSIPLAVSKSIAARLAMKEYKNAQRVFHGALVYVVIVGGGAGLITFFGAPAFLPNQPGAVLALRTMAPTIFLSGILGVLRGYFQGHSTMVPTSVSQILEQILNAIFSVLMAYVLVAPYVGISGKVATYKLAKYGAAGSAIGTGVGVLTGLLFCGIIYWVYRPKVKRQIAADKTKKIESYQRILKILLLTITPVIFSTAIYNCSAIIDSTLFSTIMVNKGMASRSVAALFGIFSNQYNVLINVPVAIASALSNAIVPDIAGAYAVNDKQRMNESINMAIKFTMIISIPCAVGMGVLAKPIVGLLFGPAKAFGLGPKLLMVGAVSIVFYCLSTLSNGILQGMGKMKVPVRHSAVSVVINVFVLIVLLYTTKVDTYALVFATMAFSFVMCILNARSIKKYTGYEQEVSKTFIKPLISAVAMGIVIGIIGFVFQRFMSGTSLGYALCLLIAVPLGALVYFVAIIGLKVFEEEELQRVPKGHLILKMAKKLRLL</sequence>
<dbReference type="InterPro" id="IPR004268">
    <property type="entry name" value="MurJ"/>
</dbReference>
<keyword evidence="3 8" id="KW-0812">Transmembrane</keyword>
<proteinExistence type="predicted"/>
<feature type="transmembrane region" description="Helical" evidence="8">
    <location>
        <begin position="410"/>
        <end position="428"/>
    </location>
</feature>
<evidence type="ECO:0000313" key="9">
    <source>
        <dbReference type="EMBL" id="QCP35066.1"/>
    </source>
</evidence>
<feature type="transmembrane region" description="Helical" evidence="8">
    <location>
        <begin position="242"/>
        <end position="267"/>
    </location>
</feature>
<dbReference type="Pfam" id="PF03023">
    <property type="entry name" value="MurJ"/>
    <property type="match status" value="1"/>
</dbReference>
<keyword evidence="6 8" id="KW-1133">Transmembrane helix</keyword>
<feature type="transmembrane region" description="Helical" evidence="8">
    <location>
        <begin position="473"/>
        <end position="493"/>
    </location>
</feature>
<evidence type="ECO:0000313" key="10">
    <source>
        <dbReference type="Proteomes" id="UP000298653"/>
    </source>
</evidence>
<feature type="transmembrane region" description="Helical" evidence="8">
    <location>
        <begin position="377"/>
        <end position="398"/>
    </location>
</feature>